<evidence type="ECO:0000313" key="2">
    <source>
        <dbReference type="EMBL" id="OGY55454.1"/>
    </source>
</evidence>
<evidence type="ECO:0000259" key="1">
    <source>
        <dbReference type="Pfam" id="PF01850"/>
    </source>
</evidence>
<dbReference type="SUPFAM" id="SSF88723">
    <property type="entry name" value="PIN domain-like"/>
    <property type="match status" value="1"/>
</dbReference>
<dbReference type="Gene3D" id="3.40.50.1010">
    <property type="entry name" value="5'-nuclease"/>
    <property type="match status" value="1"/>
</dbReference>
<dbReference type="Proteomes" id="UP000178122">
    <property type="component" value="Unassembled WGS sequence"/>
</dbReference>
<protein>
    <recommendedName>
        <fullName evidence="1">PIN domain-containing protein</fullName>
    </recommendedName>
</protein>
<dbReference type="InterPro" id="IPR029060">
    <property type="entry name" value="PIN-like_dom_sf"/>
</dbReference>
<proteinExistence type="predicted"/>
<comment type="caution">
    <text evidence="2">The sequence shown here is derived from an EMBL/GenBank/DDBJ whole genome shotgun (WGS) entry which is preliminary data.</text>
</comment>
<feature type="domain" description="PIN" evidence="1">
    <location>
        <begin position="6"/>
        <end position="117"/>
    </location>
</feature>
<dbReference type="InterPro" id="IPR002716">
    <property type="entry name" value="PIN_dom"/>
</dbReference>
<reference evidence="2 3" key="1">
    <citation type="journal article" date="2016" name="Nat. Commun.">
        <title>Thousands of microbial genomes shed light on interconnected biogeochemical processes in an aquifer system.</title>
        <authorList>
            <person name="Anantharaman K."/>
            <person name="Brown C.T."/>
            <person name="Hug L.A."/>
            <person name="Sharon I."/>
            <person name="Castelle C.J."/>
            <person name="Probst A.J."/>
            <person name="Thomas B.C."/>
            <person name="Singh A."/>
            <person name="Wilkins M.J."/>
            <person name="Karaoz U."/>
            <person name="Brodie E.L."/>
            <person name="Williams K.H."/>
            <person name="Hubbard S.S."/>
            <person name="Banfield J.F."/>
        </authorList>
    </citation>
    <scope>NUCLEOTIDE SEQUENCE [LARGE SCALE GENOMIC DNA]</scope>
</reference>
<organism evidence="2 3">
    <name type="scientific">Candidatus Buchananbacteria bacterium RIFCSPLOWO2_01_FULL_40_23b</name>
    <dbReference type="NCBI Taxonomy" id="1797544"/>
    <lineage>
        <taxon>Bacteria</taxon>
        <taxon>Candidatus Buchananiibacteriota</taxon>
    </lineage>
</organism>
<dbReference type="Pfam" id="PF01850">
    <property type="entry name" value="PIN"/>
    <property type="match status" value="1"/>
</dbReference>
<name>A0A1G1YT18_9BACT</name>
<sequence length="123" mass="14134">MTDSKLLDSSIWLEYLIHGKYKEIIETQETLYISSLSLFEIKRKLTRDKFNEIQIIKALEYVKKRTLIILVSAEISEKAVELSLQHTLGAMDALIYASALIQQAILLTCDNDFRALKEVTILN</sequence>
<dbReference type="EMBL" id="MHIN01000015">
    <property type="protein sequence ID" value="OGY55454.1"/>
    <property type="molecule type" value="Genomic_DNA"/>
</dbReference>
<gene>
    <name evidence="2" type="ORF">A2912_01475</name>
</gene>
<dbReference type="AlphaFoldDB" id="A0A1G1YT18"/>
<accession>A0A1G1YT18</accession>
<evidence type="ECO:0000313" key="3">
    <source>
        <dbReference type="Proteomes" id="UP000178122"/>
    </source>
</evidence>